<dbReference type="FunFam" id="3.40.605.10:FF:000007">
    <property type="entry name" value="NAD/NADP-dependent betaine aldehyde dehydrogenase"/>
    <property type="match status" value="1"/>
</dbReference>
<dbReference type="KEGG" id="ten:LPB136_00565"/>
<dbReference type="EMBL" id="CP018155">
    <property type="protein sequence ID" value="APG63954.1"/>
    <property type="molecule type" value="Genomic_DNA"/>
</dbReference>
<dbReference type="GO" id="GO:0016620">
    <property type="term" value="F:oxidoreductase activity, acting on the aldehyde or oxo group of donors, NAD or NADP as acceptor"/>
    <property type="evidence" value="ECO:0007669"/>
    <property type="project" value="InterPro"/>
</dbReference>
<dbReference type="PANTHER" id="PTHR43720:SF2">
    <property type="entry name" value="2-AMINOMUCONIC SEMIALDEHYDE DEHYDROGENASE"/>
    <property type="match status" value="1"/>
</dbReference>
<feature type="active site" evidence="4">
    <location>
        <position position="257"/>
    </location>
</feature>
<organism evidence="7 8">
    <name type="scientific">Tenacibaculum todarodis</name>
    <dbReference type="NCBI Taxonomy" id="1850252"/>
    <lineage>
        <taxon>Bacteria</taxon>
        <taxon>Pseudomonadati</taxon>
        <taxon>Bacteroidota</taxon>
        <taxon>Flavobacteriia</taxon>
        <taxon>Flavobacteriales</taxon>
        <taxon>Flavobacteriaceae</taxon>
        <taxon>Tenacibaculum</taxon>
    </lineage>
</organism>
<dbReference type="OrthoDB" id="9762913at2"/>
<accession>A0A1L3JFR3</accession>
<dbReference type="InterPro" id="IPR016163">
    <property type="entry name" value="Ald_DH_C"/>
</dbReference>
<evidence type="ECO:0000313" key="7">
    <source>
        <dbReference type="EMBL" id="APG63954.1"/>
    </source>
</evidence>
<keyword evidence="8" id="KW-1185">Reference proteome</keyword>
<dbReference type="STRING" id="1850252.LPB136_00565"/>
<proteinExistence type="inferred from homology"/>
<comment type="similarity">
    <text evidence="1 5">Belongs to the aldehyde dehydrogenase family.</text>
</comment>
<sequence>MKKDKIPACAGIKNYINGEFVNPISDNYIDNYNPAIGEVYGQIPDSTKEDVEKAVEAAEKAFPSWSNTTLAIRSKILSKIADLIHQNLDKLAAAESKDNGKPLSLAKAIDIPRASSNFQFFANAITQFSSEAHESVGLNAVNFTLRQPIGVVGCISPWNLPLYLFTWKIAPAIAAGNCVVAKPSEVTPMTAYLLGEICNEAGLPKGVLNIVHGLGTSTGQAIVEHPNIKAISFTGGTATGAHIARIAAPMFKKLSLELGGKNPNIIFADCDYDKMLETTVRSSFANQGQICLCGSRIFVEEKIYEQFKIDFVQKVSELKVGNPSEESTNIGALVSKQHLEKVKSYIDIAENEGGKILFGGKKVEVAGSEKGYYLQPTIIEVVSNKCRLNQEEIFGPVVTIMSFKTDGEALQLANDVKYGLSATLWTSNLNRTMQFSKQLHSGIVWVNTWLMRDLRTPFGGQKESGVGREGGFEALRFFTEPKNICIKFLP</sequence>
<evidence type="ECO:0000256" key="2">
    <source>
        <dbReference type="ARBA" id="ARBA00023002"/>
    </source>
</evidence>
<dbReference type="InterPro" id="IPR016161">
    <property type="entry name" value="Ald_DH/histidinol_DH"/>
</dbReference>
<dbReference type="Pfam" id="PF00171">
    <property type="entry name" value="Aldedh"/>
    <property type="match status" value="1"/>
</dbReference>
<evidence type="ECO:0000256" key="1">
    <source>
        <dbReference type="ARBA" id="ARBA00009986"/>
    </source>
</evidence>
<keyword evidence="3" id="KW-0520">NAD</keyword>
<dbReference type="PROSITE" id="PS00687">
    <property type="entry name" value="ALDEHYDE_DEHYDR_GLU"/>
    <property type="match status" value="1"/>
</dbReference>
<dbReference type="FunFam" id="3.40.309.10:FF:000012">
    <property type="entry name" value="Betaine aldehyde dehydrogenase"/>
    <property type="match status" value="1"/>
</dbReference>
<feature type="domain" description="Aldehyde dehydrogenase" evidence="6">
    <location>
        <begin position="25"/>
        <end position="484"/>
    </location>
</feature>
<dbReference type="PROSITE" id="PS00070">
    <property type="entry name" value="ALDEHYDE_DEHYDR_CYS"/>
    <property type="match status" value="1"/>
</dbReference>
<dbReference type="SUPFAM" id="SSF53720">
    <property type="entry name" value="ALDH-like"/>
    <property type="match status" value="1"/>
</dbReference>
<protein>
    <submittedName>
        <fullName evidence="7">2-hydroxymuconic semialdehyde dehydrogenase</fullName>
    </submittedName>
</protein>
<dbReference type="Gene3D" id="3.40.309.10">
    <property type="entry name" value="Aldehyde Dehydrogenase, Chain A, domain 2"/>
    <property type="match status" value="1"/>
</dbReference>
<dbReference type="RefSeq" id="WP_072554276.1">
    <property type="nucleotide sequence ID" value="NZ_CP018155.1"/>
</dbReference>
<dbReference type="InterPro" id="IPR016162">
    <property type="entry name" value="Ald_DH_N"/>
</dbReference>
<dbReference type="InterPro" id="IPR016160">
    <property type="entry name" value="Ald_DH_CS_CYS"/>
</dbReference>
<dbReference type="InterPro" id="IPR029510">
    <property type="entry name" value="Ald_DH_CS_GLU"/>
</dbReference>
<evidence type="ECO:0000256" key="4">
    <source>
        <dbReference type="PROSITE-ProRule" id="PRU10007"/>
    </source>
</evidence>
<dbReference type="InterPro" id="IPR015590">
    <property type="entry name" value="Aldehyde_DH_dom"/>
</dbReference>
<reference evidence="7 8" key="1">
    <citation type="submission" date="2016-11" db="EMBL/GenBank/DDBJ databases">
        <title>Tenacibaculum sp. LPB0136, isolated from marine environment.</title>
        <authorList>
            <person name="Kim E."/>
            <person name="Yi H."/>
        </authorList>
    </citation>
    <scope>NUCLEOTIDE SEQUENCE [LARGE SCALE GENOMIC DNA]</scope>
    <source>
        <strain evidence="7 8">LPB0136</strain>
    </source>
</reference>
<name>A0A1L3JFR3_9FLAO</name>
<dbReference type="Gene3D" id="3.40.605.10">
    <property type="entry name" value="Aldehyde Dehydrogenase, Chain A, domain 1"/>
    <property type="match status" value="1"/>
</dbReference>
<evidence type="ECO:0000256" key="5">
    <source>
        <dbReference type="RuleBase" id="RU003345"/>
    </source>
</evidence>
<gene>
    <name evidence="7" type="ORF">LPB136_00565</name>
</gene>
<dbReference type="AlphaFoldDB" id="A0A1L3JFR3"/>
<keyword evidence="2 5" id="KW-0560">Oxidoreductase</keyword>
<evidence type="ECO:0000313" key="8">
    <source>
        <dbReference type="Proteomes" id="UP000181898"/>
    </source>
</evidence>
<dbReference type="CDD" id="cd07093">
    <property type="entry name" value="ALDH_F8_HMSADH"/>
    <property type="match status" value="1"/>
</dbReference>
<evidence type="ECO:0000256" key="3">
    <source>
        <dbReference type="ARBA" id="ARBA00023027"/>
    </source>
</evidence>
<dbReference type="PANTHER" id="PTHR43720">
    <property type="entry name" value="2-AMINOMUCONIC SEMIALDEHYDE DEHYDROGENASE"/>
    <property type="match status" value="1"/>
</dbReference>
<evidence type="ECO:0000259" key="6">
    <source>
        <dbReference type="Pfam" id="PF00171"/>
    </source>
</evidence>
<dbReference type="Proteomes" id="UP000181898">
    <property type="component" value="Chromosome"/>
</dbReference>